<feature type="domain" description="DNA mismatch repair proteins mutS family" evidence="5">
    <location>
        <begin position="413"/>
        <end position="585"/>
    </location>
</feature>
<dbReference type="InterPro" id="IPR000432">
    <property type="entry name" value="DNA_mismatch_repair_MutS_C"/>
</dbReference>
<dbReference type="PANTHER" id="PTHR11361:SF99">
    <property type="entry name" value="DNA MISMATCH REPAIR PROTEIN"/>
    <property type="match status" value="1"/>
</dbReference>
<keyword evidence="7" id="KW-1185">Reference proteome</keyword>
<dbReference type="GO" id="GO:0006298">
    <property type="term" value="P:mismatch repair"/>
    <property type="evidence" value="ECO:0007669"/>
    <property type="project" value="InterPro"/>
</dbReference>
<dbReference type="InterPro" id="IPR027417">
    <property type="entry name" value="P-loop_NTPase"/>
</dbReference>
<comment type="caution">
    <text evidence="6">The sequence shown here is derived from an EMBL/GenBank/DDBJ whole genome shotgun (WGS) entry which is preliminary data.</text>
</comment>
<dbReference type="SUPFAM" id="SSF48334">
    <property type="entry name" value="DNA repair protein MutS, domain III"/>
    <property type="match status" value="1"/>
</dbReference>
<evidence type="ECO:0000313" key="6">
    <source>
        <dbReference type="EMBL" id="PCE66105.1"/>
    </source>
</evidence>
<dbReference type="OrthoDB" id="9802448at2"/>
<dbReference type="InterPro" id="IPR045076">
    <property type="entry name" value="MutS"/>
</dbReference>
<dbReference type="Gene3D" id="3.40.50.300">
    <property type="entry name" value="P-loop containing nucleotide triphosphate hydrolases"/>
    <property type="match status" value="1"/>
</dbReference>
<dbReference type="RefSeq" id="WP_097441627.1">
    <property type="nucleotide sequence ID" value="NZ_NBWU01000001.1"/>
</dbReference>
<gene>
    <name evidence="6" type="ORF">B7P33_02050</name>
</gene>
<reference evidence="6 7" key="1">
    <citation type="submission" date="2017-04" db="EMBL/GenBank/DDBJ databases">
        <title>A new member of the family Flavobacteriaceae isolated from ascidians.</title>
        <authorList>
            <person name="Chen L."/>
        </authorList>
    </citation>
    <scope>NUCLEOTIDE SEQUENCE [LARGE SCALE GENOMIC DNA]</scope>
    <source>
        <strain evidence="6 7">HQA918</strain>
    </source>
</reference>
<name>A0A2A4GE82_9FLAO</name>
<dbReference type="SMART" id="SM00534">
    <property type="entry name" value="MUTSac"/>
    <property type="match status" value="1"/>
</dbReference>
<dbReference type="GO" id="GO:0140664">
    <property type="term" value="F:ATP-dependent DNA damage sensor activity"/>
    <property type="evidence" value="ECO:0007669"/>
    <property type="project" value="InterPro"/>
</dbReference>
<dbReference type="InterPro" id="IPR036187">
    <property type="entry name" value="DNA_mismatch_repair_MutS_sf"/>
</dbReference>
<dbReference type="Pfam" id="PF00488">
    <property type="entry name" value="MutS_V"/>
    <property type="match status" value="1"/>
</dbReference>
<feature type="transmembrane region" description="Helical" evidence="4">
    <location>
        <begin position="232"/>
        <end position="249"/>
    </location>
</feature>
<dbReference type="EMBL" id="NBWU01000001">
    <property type="protein sequence ID" value="PCE66105.1"/>
    <property type="molecule type" value="Genomic_DNA"/>
</dbReference>
<dbReference type="GO" id="GO:0005829">
    <property type="term" value="C:cytosol"/>
    <property type="evidence" value="ECO:0007669"/>
    <property type="project" value="TreeGrafter"/>
</dbReference>
<keyword evidence="3" id="KW-0238">DNA-binding</keyword>
<proteinExistence type="predicted"/>
<dbReference type="GO" id="GO:0005524">
    <property type="term" value="F:ATP binding"/>
    <property type="evidence" value="ECO:0007669"/>
    <property type="project" value="UniProtKB-KW"/>
</dbReference>
<feature type="transmembrane region" description="Helical" evidence="4">
    <location>
        <begin position="25"/>
        <end position="44"/>
    </location>
</feature>
<dbReference type="PANTHER" id="PTHR11361">
    <property type="entry name" value="DNA MISMATCH REPAIR PROTEIN MUTS FAMILY MEMBER"/>
    <property type="match status" value="1"/>
</dbReference>
<dbReference type="GO" id="GO:0030983">
    <property type="term" value="F:mismatched DNA binding"/>
    <property type="evidence" value="ECO:0007669"/>
    <property type="project" value="InterPro"/>
</dbReference>
<feature type="transmembrane region" description="Helical" evidence="4">
    <location>
        <begin position="50"/>
        <end position="68"/>
    </location>
</feature>
<dbReference type="AlphaFoldDB" id="A0A2A4GE82"/>
<evidence type="ECO:0000256" key="3">
    <source>
        <dbReference type="ARBA" id="ARBA00023125"/>
    </source>
</evidence>
<evidence type="ECO:0000256" key="2">
    <source>
        <dbReference type="ARBA" id="ARBA00022840"/>
    </source>
</evidence>
<keyword evidence="2" id="KW-0067">ATP-binding</keyword>
<evidence type="ECO:0000256" key="4">
    <source>
        <dbReference type="SAM" id="Phobius"/>
    </source>
</evidence>
<keyword evidence="4" id="KW-0812">Transmembrane</keyword>
<dbReference type="Proteomes" id="UP000219559">
    <property type="component" value="Unassembled WGS sequence"/>
</dbReference>
<keyword evidence="4" id="KW-1133">Transmembrane helix</keyword>
<evidence type="ECO:0000259" key="5">
    <source>
        <dbReference type="SMART" id="SM00534"/>
    </source>
</evidence>
<sequence>MDPVSFYQAQLTGQTEQLLKTKKKLTLLATARGLSFLLAAYMVYLGVQGSGYWFFGAVLVFAGFLVLISKHTDVRYHRDYLKALITINKTEIEVLCGAWNHLPNGNEYHEPDHVYAQDIDLFGDNSLFQYVNRTTLSDGKHVLAQWFKANETSAITERQQAIAELADLATWRQEYIASGRLIKTEVDTKTTLGWLANYTPFLPGLMKWFPKAFSLGSVVMLSTYFMGWVPGGILTFWFFIGLGITGIYVKRVSRLSAHTGKIAQVFQQYHRLMALVERQGFESTLLQKTKARLEGEAGTTTKALKQFGRYLSALDQRNNVIIGLFTNGFFLKDLWEVGRIESWIAQNGKHVKDWFVVLAHFDAYNSLANYAFNHPDHTYPEIRKDGPVLEAVAAVHPLLGPDAVTNGFTMQANRFFVVTGANMAGKSTYLRTVSLLIVMGNMGLPVRAKRFMYSPIKLITSMRTSDSLADSESYFFSELKRLKFIVDALETESYFVILDEILKGTNSTDKAIGSKKFVERLVKAGATGIVATHDLSLCDIANEYAEVENHFFDAQIVNGELYFDYIMKSGICQNMNASFLLNKMGIVD</sequence>
<accession>A0A2A4GE82</accession>
<organism evidence="6 7">
    <name type="scientific">Sediminicola luteus</name>
    <dbReference type="NCBI Taxonomy" id="319238"/>
    <lineage>
        <taxon>Bacteria</taxon>
        <taxon>Pseudomonadati</taxon>
        <taxon>Bacteroidota</taxon>
        <taxon>Flavobacteriia</taxon>
        <taxon>Flavobacteriales</taxon>
        <taxon>Flavobacteriaceae</taxon>
        <taxon>Sediminicola</taxon>
    </lineage>
</organism>
<keyword evidence="1" id="KW-0547">Nucleotide-binding</keyword>
<protein>
    <submittedName>
        <fullName evidence="6">DNA mismatch repair protein MutS</fullName>
    </submittedName>
</protein>
<dbReference type="SUPFAM" id="SSF52540">
    <property type="entry name" value="P-loop containing nucleoside triphosphate hydrolases"/>
    <property type="match status" value="1"/>
</dbReference>
<keyword evidence="4" id="KW-0472">Membrane</keyword>
<evidence type="ECO:0000313" key="7">
    <source>
        <dbReference type="Proteomes" id="UP000219559"/>
    </source>
</evidence>
<evidence type="ECO:0000256" key="1">
    <source>
        <dbReference type="ARBA" id="ARBA00022741"/>
    </source>
</evidence>